<dbReference type="InterPro" id="IPR036420">
    <property type="entry name" value="BRCT_dom_sf"/>
</dbReference>
<accession>A0AAN8JR57</accession>
<dbReference type="InterPro" id="IPR001357">
    <property type="entry name" value="BRCT_dom"/>
</dbReference>
<feature type="compositionally biased region" description="Polar residues" evidence="1">
    <location>
        <begin position="339"/>
        <end position="362"/>
    </location>
</feature>
<feature type="domain" description="BRCT" evidence="2">
    <location>
        <begin position="718"/>
        <end position="808"/>
    </location>
</feature>
<dbReference type="SUPFAM" id="SSF52113">
    <property type="entry name" value="BRCT domain"/>
    <property type="match status" value="3"/>
</dbReference>
<feature type="region of interest" description="Disordered" evidence="1">
    <location>
        <begin position="644"/>
        <end position="699"/>
    </location>
</feature>
<protein>
    <recommendedName>
        <fullName evidence="2">BRCT domain-containing protein</fullName>
    </recommendedName>
</protein>
<dbReference type="Pfam" id="PF16589">
    <property type="entry name" value="BRCT_2"/>
    <property type="match status" value="1"/>
</dbReference>
<feature type="compositionally biased region" description="Low complexity" evidence="1">
    <location>
        <begin position="512"/>
        <end position="530"/>
    </location>
</feature>
<dbReference type="CDD" id="cd17736">
    <property type="entry name" value="BRCT_microcephalin_rpt2"/>
    <property type="match status" value="1"/>
</dbReference>
<dbReference type="GO" id="GO:0000278">
    <property type="term" value="P:mitotic cell cycle"/>
    <property type="evidence" value="ECO:0007669"/>
    <property type="project" value="TreeGrafter"/>
</dbReference>
<feature type="compositionally biased region" description="Basic and acidic residues" evidence="1">
    <location>
        <begin position="173"/>
        <end position="192"/>
    </location>
</feature>
<organism evidence="3 4">
    <name type="scientific">Patella caerulea</name>
    <name type="common">Rayed Mediterranean limpet</name>
    <dbReference type="NCBI Taxonomy" id="87958"/>
    <lineage>
        <taxon>Eukaryota</taxon>
        <taxon>Metazoa</taxon>
        <taxon>Spiralia</taxon>
        <taxon>Lophotrochozoa</taxon>
        <taxon>Mollusca</taxon>
        <taxon>Gastropoda</taxon>
        <taxon>Patellogastropoda</taxon>
        <taxon>Patelloidea</taxon>
        <taxon>Patellidae</taxon>
        <taxon>Patella</taxon>
    </lineage>
</organism>
<dbReference type="Gene3D" id="3.40.50.10190">
    <property type="entry name" value="BRCT domain"/>
    <property type="match status" value="3"/>
</dbReference>
<sequence length="922" mass="102839">MNKRLFSGEDSPSASDFDFDTTLERNISQIIDVLDSGENSDKNDQSESSTSKVHVLEDVRAYVEVRTNNDNRSEAVCCMLRNLGAEIEKTFTNTVTHVIFKDGNKRTIDKAKKKGIPLVSVLWVDSCMRNKRHVTESMYPAVLPEKNKSTPIFFKKNRLKKMKSMQPNDFDDDVARSSERYERKRKKEEERLGLSGNTTPVASPRILAYDTVPRSPPSPSDWRSPIPLVIPNTPASMKDQISKIRQARLNSSECSGTDSPLVGVKPFQPLHRKLFNGNESGDTPTGEKAEVPVMQQTDELNSNHSNNKIGSSCPDTVSKRKLFNVLNANSPKPFLVKPTHSSESNLPNLTNSNPRLATSKRVTNGAKLKGQKRKIETESDNSLTENVKTPKRSKPSTKDPVPQVKPVKNIHAQYLEDKLNSGSGLQEKCMPESIEEDNSKASSQRRSSRRSSVLSKSNNTSLSDNSTKKPDCSSSRQKVTSKSKISSLSENQADTPKVLSRRVSIAATPDLSTSNVNSPRRSSRRMSVASFPETESPNITQRTKRGTKNITNCINENGMDNPNNQMPRSPISKKGPQKPKRLSRQFDLVHDETIENADSSRNETTGFLGASMSTVFGDSTLASLNSSQSRRSIDDFKIFTHKKNKHGSVLSSISENGQNTTKTTKRKSKSTTNKSNDKVADAENLSMELPDDETGKHVGSNVSLRRANSFCREKTVDDISSKVTRPTIVMTSMHTNEQEVVSAVVKKLGGFLLVDNVCDTTTHVVCGDSRRTLNIINGMARGCWMVYKEWVLKSLDNEEWLDEEDYELCDTFPQVKITRQERQLQGKNYHQTLFTDIGSVFISSKCSPPRSAVVNLLRLCGGQVTGSASRCDIFIGNDPNSNKTSIKPVWILDCIMEQKLLNYDQPKYLLNQTFNRESSPEF</sequence>
<feature type="compositionally biased region" description="Polar residues" evidence="1">
    <location>
        <begin position="548"/>
        <end position="567"/>
    </location>
</feature>
<dbReference type="CDD" id="cd17751">
    <property type="entry name" value="BRCT_microcephalin_rpt3"/>
    <property type="match status" value="1"/>
</dbReference>
<evidence type="ECO:0000313" key="4">
    <source>
        <dbReference type="Proteomes" id="UP001347796"/>
    </source>
</evidence>
<proteinExistence type="predicted"/>
<comment type="caution">
    <text evidence="3">The sequence shown here is derived from an EMBL/GenBank/DDBJ whole genome shotgun (WGS) entry which is preliminary data.</text>
</comment>
<dbReference type="PROSITE" id="PS50172">
    <property type="entry name" value="BRCT"/>
    <property type="match status" value="3"/>
</dbReference>
<evidence type="ECO:0000313" key="3">
    <source>
        <dbReference type="EMBL" id="KAK6180018.1"/>
    </source>
</evidence>
<reference evidence="3 4" key="1">
    <citation type="submission" date="2024-01" db="EMBL/GenBank/DDBJ databases">
        <title>The genome of the rayed Mediterranean limpet Patella caerulea (Linnaeus, 1758).</title>
        <authorList>
            <person name="Anh-Thu Weber A."/>
            <person name="Halstead-Nussloch G."/>
        </authorList>
    </citation>
    <scope>NUCLEOTIDE SEQUENCE [LARGE SCALE GENOMIC DNA]</scope>
    <source>
        <strain evidence="3">AATW-2023a</strain>
        <tissue evidence="3">Whole specimen</tissue>
    </source>
</reference>
<gene>
    <name evidence="3" type="ORF">SNE40_012241</name>
</gene>
<dbReference type="SMART" id="SM00292">
    <property type="entry name" value="BRCT"/>
    <property type="match status" value="3"/>
</dbReference>
<dbReference type="CDD" id="cd17716">
    <property type="entry name" value="BRCT_microcephalin_rpt1"/>
    <property type="match status" value="1"/>
</dbReference>
<feature type="region of interest" description="Disordered" evidence="1">
    <location>
        <begin position="431"/>
        <end position="582"/>
    </location>
</feature>
<evidence type="ECO:0000256" key="1">
    <source>
        <dbReference type="SAM" id="MobiDB-lite"/>
    </source>
</evidence>
<feature type="domain" description="BRCT" evidence="2">
    <location>
        <begin position="829"/>
        <end position="908"/>
    </location>
</feature>
<dbReference type="PANTHER" id="PTHR14625">
    <property type="entry name" value="MICROCEPHALIN"/>
    <property type="match status" value="1"/>
</dbReference>
<feature type="compositionally biased region" description="Low complexity" evidence="1">
    <location>
        <begin position="440"/>
        <end position="457"/>
    </location>
</feature>
<feature type="compositionally biased region" description="Polar residues" evidence="1">
    <location>
        <begin position="472"/>
        <end position="494"/>
    </location>
</feature>
<dbReference type="Proteomes" id="UP001347796">
    <property type="component" value="Unassembled WGS sequence"/>
</dbReference>
<feature type="region of interest" description="Disordered" evidence="1">
    <location>
        <begin position="334"/>
        <end position="407"/>
    </location>
</feature>
<dbReference type="AlphaFoldDB" id="A0AAN8JR57"/>
<dbReference type="PANTHER" id="PTHR14625:SF3">
    <property type="entry name" value="MICROCEPHALIN"/>
    <property type="match status" value="1"/>
</dbReference>
<dbReference type="EMBL" id="JAZGQO010000008">
    <property type="protein sequence ID" value="KAK6180018.1"/>
    <property type="molecule type" value="Genomic_DNA"/>
</dbReference>
<keyword evidence="4" id="KW-1185">Reference proteome</keyword>
<name>A0AAN8JR57_PATCE</name>
<feature type="region of interest" description="Disordered" evidence="1">
    <location>
        <begin position="164"/>
        <end position="199"/>
    </location>
</feature>
<feature type="compositionally biased region" description="Polar residues" evidence="1">
    <location>
        <begin position="649"/>
        <end position="658"/>
    </location>
</feature>
<dbReference type="Pfam" id="PF12738">
    <property type="entry name" value="PTCB-BRCT"/>
    <property type="match status" value="1"/>
</dbReference>
<feature type="domain" description="BRCT" evidence="2">
    <location>
        <begin position="51"/>
        <end position="141"/>
    </location>
</feature>
<dbReference type="InterPro" id="IPR022047">
    <property type="entry name" value="Microcephalin-like"/>
</dbReference>
<evidence type="ECO:0000259" key="2">
    <source>
        <dbReference type="PROSITE" id="PS50172"/>
    </source>
</evidence>